<dbReference type="RefSeq" id="WP_193684785.1">
    <property type="nucleotide sequence ID" value="NZ_CP062941.1"/>
</dbReference>
<evidence type="ECO:0000256" key="1">
    <source>
        <dbReference type="SAM" id="SignalP"/>
    </source>
</evidence>
<dbReference type="EMBL" id="CP062941">
    <property type="protein sequence ID" value="QOL47725.1"/>
    <property type="molecule type" value="Genomic_DNA"/>
</dbReference>
<keyword evidence="1" id="KW-0732">Signal</keyword>
<evidence type="ECO:0000313" key="3">
    <source>
        <dbReference type="Proteomes" id="UP000593875"/>
    </source>
</evidence>
<dbReference type="Pfam" id="PF03640">
    <property type="entry name" value="Lipoprotein_15"/>
    <property type="match status" value="2"/>
</dbReference>
<reference evidence="2 3" key="1">
    <citation type="submission" date="2020-10" db="EMBL/GenBank/DDBJ databases">
        <title>Genome sequencing of Massilia sp. LPB0304.</title>
        <authorList>
            <person name="Kim J."/>
        </authorList>
    </citation>
    <scope>NUCLEOTIDE SEQUENCE [LARGE SCALE GENOMIC DNA]</scope>
    <source>
        <strain evidence="2 3">LPB0304</strain>
    </source>
</reference>
<gene>
    <name evidence="2" type="ORF">LPB04_11830</name>
</gene>
<dbReference type="AlphaFoldDB" id="A0A7L9U0K9"/>
<evidence type="ECO:0000313" key="2">
    <source>
        <dbReference type="EMBL" id="QOL47725.1"/>
    </source>
</evidence>
<dbReference type="PIRSF" id="PIRSF029720">
    <property type="entry name" value="UCP029720"/>
    <property type="match status" value="1"/>
</dbReference>
<evidence type="ECO:0008006" key="4">
    <source>
        <dbReference type="Google" id="ProtNLM"/>
    </source>
</evidence>
<dbReference type="GO" id="GO:0043448">
    <property type="term" value="P:alkane catabolic process"/>
    <property type="evidence" value="ECO:0007669"/>
    <property type="project" value="TreeGrafter"/>
</dbReference>
<keyword evidence="3" id="KW-1185">Reference proteome</keyword>
<proteinExistence type="predicted"/>
<protein>
    <recommendedName>
        <fullName evidence="4">Lipoprotein</fullName>
    </recommendedName>
</protein>
<feature type="chain" id="PRO_5032307774" description="Lipoprotein" evidence="1">
    <location>
        <begin position="25"/>
        <end position="125"/>
    </location>
</feature>
<dbReference type="InterPro" id="IPR014558">
    <property type="entry name" value="UCP029720"/>
</dbReference>
<dbReference type="PANTHER" id="PTHR39335:SF1">
    <property type="entry name" value="BLL4220 PROTEIN"/>
    <property type="match status" value="1"/>
</dbReference>
<dbReference type="PANTHER" id="PTHR39335">
    <property type="entry name" value="BLL4220 PROTEIN"/>
    <property type="match status" value="1"/>
</dbReference>
<organism evidence="2 3">
    <name type="scientific">Massilia litorea</name>
    <dbReference type="NCBI Taxonomy" id="2769491"/>
    <lineage>
        <taxon>Bacteria</taxon>
        <taxon>Pseudomonadati</taxon>
        <taxon>Pseudomonadota</taxon>
        <taxon>Betaproteobacteria</taxon>
        <taxon>Burkholderiales</taxon>
        <taxon>Oxalobacteraceae</taxon>
        <taxon>Telluria group</taxon>
        <taxon>Massilia</taxon>
    </lineage>
</organism>
<dbReference type="Proteomes" id="UP000593875">
    <property type="component" value="Chromosome"/>
</dbReference>
<feature type="signal peptide" evidence="1">
    <location>
        <begin position="1"/>
        <end position="24"/>
    </location>
</feature>
<name>A0A7L9U0K9_9BURK</name>
<dbReference type="InterPro" id="IPR005297">
    <property type="entry name" value="Lipoprotein_repeat"/>
</dbReference>
<accession>A0A7L9U0K9</accession>
<dbReference type="KEGG" id="mlir:LPB04_11830"/>
<sequence>MKAIHPVLAALGTVLVFSTGSALAQTGMKKADGVLADAKGMTVYTFDKDTAGSGKSACNEGCAKMWPPVPVTGERVASPYSTVTREDGTKQLAYKGKPLYLFAKDTKPGERKGDKMKDMWHVVAD</sequence>